<dbReference type="RefSeq" id="XP_021841252.1">
    <property type="nucleotide sequence ID" value="XM_021985560.1"/>
</dbReference>
<dbReference type="InterPro" id="IPR002156">
    <property type="entry name" value="RNaseH_domain"/>
</dbReference>
<evidence type="ECO:0000259" key="1">
    <source>
        <dbReference type="Pfam" id="PF13456"/>
    </source>
</evidence>
<dbReference type="Proteomes" id="UP000813463">
    <property type="component" value="Chromosome 5"/>
</dbReference>
<dbReference type="OrthoDB" id="1906820at2759"/>
<dbReference type="GO" id="GO:0003676">
    <property type="term" value="F:nucleic acid binding"/>
    <property type="evidence" value="ECO:0007669"/>
    <property type="project" value="InterPro"/>
</dbReference>
<dbReference type="PANTHER" id="PTHR47074">
    <property type="entry name" value="BNAC02G40300D PROTEIN"/>
    <property type="match status" value="1"/>
</dbReference>
<reference evidence="3" key="1">
    <citation type="journal article" date="2021" name="Nat. Commun.">
        <title>Genomic analyses provide insights into spinach domestication and the genetic basis of agronomic traits.</title>
        <authorList>
            <person name="Cai X."/>
            <person name="Sun X."/>
            <person name="Xu C."/>
            <person name="Sun H."/>
            <person name="Wang X."/>
            <person name="Ge C."/>
            <person name="Zhang Z."/>
            <person name="Wang Q."/>
            <person name="Fei Z."/>
            <person name="Jiao C."/>
            <person name="Wang Q."/>
        </authorList>
    </citation>
    <scope>NUCLEOTIDE SEQUENCE [LARGE SCALE GENOMIC DNA]</scope>
    <source>
        <strain evidence="3">cv. Varoflay</strain>
    </source>
</reference>
<keyword evidence="3" id="KW-1185">Reference proteome</keyword>
<dbReference type="PANTHER" id="PTHR47074:SF48">
    <property type="entry name" value="POLYNUCLEOTIDYL TRANSFERASE, RIBONUCLEASE H-LIKE SUPERFAMILY PROTEIN"/>
    <property type="match status" value="1"/>
</dbReference>
<dbReference type="InterPro" id="IPR052929">
    <property type="entry name" value="RNase_H-like_EbsB-rel"/>
</dbReference>
<protein>
    <recommendedName>
        <fullName evidence="5">RNase H type-1 domain-containing protein</fullName>
    </recommendedName>
</protein>
<feature type="domain" description="RNase H type-1" evidence="1">
    <location>
        <begin position="273"/>
        <end position="375"/>
    </location>
</feature>
<dbReference type="CDD" id="cd06222">
    <property type="entry name" value="RNase_H_like"/>
    <property type="match status" value="1"/>
</dbReference>
<dbReference type="Pfam" id="PF13966">
    <property type="entry name" value="zf-RVT"/>
    <property type="match status" value="1"/>
</dbReference>
<reference evidence="4" key="2">
    <citation type="submission" date="2025-08" db="UniProtKB">
        <authorList>
            <consortium name="RefSeq"/>
        </authorList>
    </citation>
    <scope>IDENTIFICATION</scope>
    <source>
        <tissue evidence="4">Leaf</tissue>
    </source>
</reference>
<name>A0A9R0I286_SPIOL</name>
<evidence type="ECO:0000259" key="2">
    <source>
        <dbReference type="Pfam" id="PF13966"/>
    </source>
</evidence>
<organism evidence="3 4">
    <name type="scientific">Spinacia oleracea</name>
    <name type="common">Spinach</name>
    <dbReference type="NCBI Taxonomy" id="3562"/>
    <lineage>
        <taxon>Eukaryota</taxon>
        <taxon>Viridiplantae</taxon>
        <taxon>Streptophyta</taxon>
        <taxon>Embryophyta</taxon>
        <taxon>Tracheophyta</taxon>
        <taxon>Spermatophyta</taxon>
        <taxon>Magnoliopsida</taxon>
        <taxon>eudicotyledons</taxon>
        <taxon>Gunneridae</taxon>
        <taxon>Pentapetalae</taxon>
        <taxon>Caryophyllales</taxon>
        <taxon>Chenopodiaceae</taxon>
        <taxon>Chenopodioideae</taxon>
        <taxon>Anserineae</taxon>
        <taxon>Spinacia</taxon>
    </lineage>
</organism>
<evidence type="ECO:0000313" key="4">
    <source>
        <dbReference type="RefSeq" id="XP_021841252.1"/>
    </source>
</evidence>
<sequence length="379" mass="42697">MPGDGTHIVPTPLAGSDSDLRVSALISYEQGDWDTDVLDATFMPEDRTKVLTILLSRSFPSDNRYWWPNSNDKYTVRTGYWLGRLGCLEAWNMFHGETGSKLVWGLSGPPKLHHFLRRACKGSLGTMEVLHRRHVRPSPQCGVCEQHEETINHSLFECKHASLIWTHSEFAALLEEAPTESFATRFRWFADQLTRDRMQTFAFLVWAAWLCRNKACFEPTTSLDAISVAAGFVKLNDDYCSYNVKVIKNAPGVLPFCSEASWYPPPNDTVKVNVDAHIMKDIGVSFGVAIRDGAGSLILEAVKRMNAQWQPEMGEAGAVRYGLEVARRFGFEKVVLECDATSVVRTLHSKEEGDAPIFFIFDDIRRLSYAFSSFMCNSC</sequence>
<dbReference type="GeneID" id="110781330"/>
<proteinExistence type="predicted"/>
<gene>
    <name evidence="4" type="primary">LOC110781330</name>
</gene>
<dbReference type="AlphaFoldDB" id="A0A9R0I286"/>
<dbReference type="GO" id="GO:0004523">
    <property type="term" value="F:RNA-DNA hybrid ribonuclease activity"/>
    <property type="evidence" value="ECO:0007669"/>
    <property type="project" value="InterPro"/>
</dbReference>
<dbReference type="Pfam" id="PF13456">
    <property type="entry name" value="RVT_3"/>
    <property type="match status" value="1"/>
</dbReference>
<dbReference type="InterPro" id="IPR044730">
    <property type="entry name" value="RNase_H-like_dom_plant"/>
</dbReference>
<accession>A0A9R0I286</accession>
<feature type="domain" description="Reverse transcriptase zinc-binding" evidence="2">
    <location>
        <begin position="97"/>
        <end position="165"/>
    </location>
</feature>
<evidence type="ECO:0008006" key="5">
    <source>
        <dbReference type="Google" id="ProtNLM"/>
    </source>
</evidence>
<evidence type="ECO:0000313" key="3">
    <source>
        <dbReference type="Proteomes" id="UP000813463"/>
    </source>
</evidence>
<dbReference type="KEGG" id="soe:110781330"/>
<dbReference type="InterPro" id="IPR026960">
    <property type="entry name" value="RVT-Znf"/>
</dbReference>